<protein>
    <submittedName>
        <fullName evidence="2">Uncharacterized protein</fullName>
    </submittedName>
</protein>
<evidence type="ECO:0000256" key="1">
    <source>
        <dbReference type="SAM" id="MobiDB-lite"/>
    </source>
</evidence>
<proteinExistence type="predicted"/>
<dbReference type="EMBL" id="BPLR01015857">
    <property type="protein sequence ID" value="GIY79200.1"/>
    <property type="molecule type" value="Genomic_DNA"/>
</dbReference>
<organism evidence="2 3">
    <name type="scientific">Caerostris extrusa</name>
    <name type="common">Bark spider</name>
    <name type="synonym">Caerostris bankana</name>
    <dbReference type="NCBI Taxonomy" id="172846"/>
    <lineage>
        <taxon>Eukaryota</taxon>
        <taxon>Metazoa</taxon>
        <taxon>Ecdysozoa</taxon>
        <taxon>Arthropoda</taxon>
        <taxon>Chelicerata</taxon>
        <taxon>Arachnida</taxon>
        <taxon>Araneae</taxon>
        <taxon>Araneomorphae</taxon>
        <taxon>Entelegynae</taxon>
        <taxon>Araneoidea</taxon>
        <taxon>Araneidae</taxon>
        <taxon>Caerostris</taxon>
    </lineage>
</organism>
<feature type="region of interest" description="Disordered" evidence="1">
    <location>
        <begin position="122"/>
        <end position="151"/>
    </location>
</feature>
<gene>
    <name evidence="2" type="ORF">CEXT_15501</name>
</gene>
<feature type="region of interest" description="Disordered" evidence="1">
    <location>
        <begin position="185"/>
        <end position="205"/>
    </location>
</feature>
<accession>A0AAV4WD17</accession>
<dbReference type="Proteomes" id="UP001054945">
    <property type="component" value="Unassembled WGS sequence"/>
</dbReference>
<sequence>MVVFFKFSTEKSAKTKEKIFYCLKLELVLNQPLVILTNHNKLLGVIHCDGREKQLFELSQSEARVSSKPSFSGDPIKREKSSFSELSQPEARASSQPSFSGDPIIIHCDGREREREREKAAFTELSQPEARVSSQPSFSGDPITKSTKPRAHQLRLSDSVFRQILTNHNKLLGVIHCDGRERKQLSELSQPEARASSQPSFSGDPIIAKSIKPRAHQLRLSDSDFRQILTNHNKLLGVIHCDGRERERERKQLLQLSQPEARVSSQPSFSGDPISKFHRLFSFAIQLTDRGDKNFINAPIKE</sequence>
<evidence type="ECO:0000313" key="3">
    <source>
        <dbReference type="Proteomes" id="UP001054945"/>
    </source>
</evidence>
<feature type="compositionally biased region" description="Polar residues" evidence="1">
    <location>
        <begin position="83"/>
        <end position="99"/>
    </location>
</feature>
<comment type="caution">
    <text evidence="2">The sequence shown here is derived from an EMBL/GenBank/DDBJ whole genome shotgun (WGS) entry which is preliminary data.</text>
</comment>
<evidence type="ECO:0000313" key="2">
    <source>
        <dbReference type="EMBL" id="GIY79200.1"/>
    </source>
</evidence>
<name>A0AAV4WD17_CAEEX</name>
<feature type="region of interest" description="Disordered" evidence="1">
    <location>
        <begin position="66"/>
        <end position="104"/>
    </location>
</feature>
<reference evidence="2 3" key="1">
    <citation type="submission" date="2021-06" db="EMBL/GenBank/DDBJ databases">
        <title>Caerostris extrusa draft genome.</title>
        <authorList>
            <person name="Kono N."/>
            <person name="Arakawa K."/>
        </authorList>
    </citation>
    <scope>NUCLEOTIDE SEQUENCE [LARGE SCALE GENOMIC DNA]</scope>
</reference>
<dbReference type="AlphaFoldDB" id="A0AAV4WD17"/>
<keyword evidence="3" id="KW-1185">Reference proteome</keyword>